<keyword evidence="1" id="KW-0963">Cytoplasm</keyword>
<dbReference type="GO" id="GO:0005524">
    <property type="term" value="F:ATP binding"/>
    <property type="evidence" value="ECO:0007669"/>
    <property type="project" value="UniProtKB-KW"/>
</dbReference>
<dbReference type="STRING" id="930131.SAMN05216389_1208"/>
<dbReference type="RefSeq" id="WP_244513627.1">
    <property type="nucleotide sequence ID" value="NZ_FOHE01000020.1"/>
</dbReference>
<evidence type="ECO:0000256" key="2">
    <source>
        <dbReference type="ARBA" id="ARBA00022679"/>
    </source>
</evidence>
<dbReference type="PANTHER" id="PTHR12280:SF20">
    <property type="entry name" value="4'-PHOSPHOPANTETHEINE PHOSPHATASE"/>
    <property type="match status" value="1"/>
</dbReference>
<evidence type="ECO:0000313" key="7">
    <source>
        <dbReference type="EMBL" id="SET67327.1"/>
    </source>
</evidence>
<sequence length="267" mass="29032">MGDRIGIDVGGSLVKVAYEERGHIHTKIFSNQEIDELIQWLQLIAPRATLYLTGGKSGVLMEKLNHKMVQVEEFEATTEGAKYLLQIEKQVIKDHFILVSIGTGTSIYSVTEDSYDRLLGSGIGGGTFMGLGNLLTGESDFRKLRDLASQGDATKCDLLVRDIYAPHEAPLNGDLTAANFGKVFTEKAENIDDRMASLVKLIGETILLLSTQAASSTQVEQIVFVGSTLNGNKPLKNVLTSFQNLLPYEPIFLEKGSHAGAIGALFL</sequence>
<dbReference type="InterPro" id="IPR011602">
    <property type="entry name" value="Type_II_PanK_bac"/>
</dbReference>
<dbReference type="EMBL" id="FOHE01000020">
    <property type="protein sequence ID" value="SET67327.1"/>
    <property type="molecule type" value="Genomic_DNA"/>
</dbReference>
<keyword evidence="4 7" id="KW-0418">Kinase</keyword>
<keyword evidence="8" id="KW-1185">Reference proteome</keyword>
<organism evidence="7 8">
    <name type="scientific">Oceanobacillus limi</name>
    <dbReference type="NCBI Taxonomy" id="930131"/>
    <lineage>
        <taxon>Bacteria</taxon>
        <taxon>Bacillati</taxon>
        <taxon>Bacillota</taxon>
        <taxon>Bacilli</taxon>
        <taxon>Bacillales</taxon>
        <taxon>Bacillaceae</taxon>
        <taxon>Oceanobacillus</taxon>
    </lineage>
</organism>
<dbReference type="PANTHER" id="PTHR12280">
    <property type="entry name" value="PANTOTHENATE KINASE"/>
    <property type="match status" value="1"/>
</dbReference>
<dbReference type="GO" id="GO:0004594">
    <property type="term" value="F:pantothenate kinase activity"/>
    <property type="evidence" value="ECO:0007669"/>
    <property type="project" value="InterPro"/>
</dbReference>
<dbReference type="NCBIfam" id="NF009842">
    <property type="entry name" value="PRK13317.1"/>
    <property type="match status" value="1"/>
</dbReference>
<protein>
    <submittedName>
        <fullName evidence="7">Pantothenate kinase</fullName>
    </submittedName>
</protein>
<dbReference type="AlphaFoldDB" id="A0A1I0G987"/>
<dbReference type="PIRSF" id="PIRSF036940">
    <property type="entry name" value="PanK_bac_aCoA"/>
    <property type="match status" value="1"/>
</dbReference>
<gene>
    <name evidence="7" type="ORF">SAMN05216389_1208</name>
</gene>
<evidence type="ECO:0000256" key="1">
    <source>
        <dbReference type="ARBA" id="ARBA00022490"/>
    </source>
</evidence>
<dbReference type="Gene3D" id="3.30.420.40">
    <property type="match status" value="1"/>
</dbReference>
<proteinExistence type="predicted"/>
<evidence type="ECO:0000256" key="5">
    <source>
        <dbReference type="ARBA" id="ARBA00022840"/>
    </source>
</evidence>
<dbReference type="GO" id="GO:0005829">
    <property type="term" value="C:cytosol"/>
    <property type="evidence" value="ECO:0007669"/>
    <property type="project" value="TreeGrafter"/>
</dbReference>
<evidence type="ECO:0000256" key="3">
    <source>
        <dbReference type="ARBA" id="ARBA00022741"/>
    </source>
</evidence>
<keyword evidence="6" id="KW-0173">Coenzyme A biosynthesis</keyword>
<evidence type="ECO:0000256" key="4">
    <source>
        <dbReference type="ARBA" id="ARBA00022777"/>
    </source>
</evidence>
<keyword evidence="3" id="KW-0547">Nucleotide-binding</keyword>
<accession>A0A1I0G987</accession>
<evidence type="ECO:0000256" key="6">
    <source>
        <dbReference type="ARBA" id="ARBA00022993"/>
    </source>
</evidence>
<keyword evidence="2" id="KW-0808">Transferase</keyword>
<dbReference type="Pfam" id="PF03630">
    <property type="entry name" value="Fumble"/>
    <property type="match status" value="1"/>
</dbReference>
<reference evidence="7 8" key="1">
    <citation type="submission" date="2016-10" db="EMBL/GenBank/DDBJ databases">
        <authorList>
            <person name="de Groot N.N."/>
        </authorList>
    </citation>
    <scope>NUCLEOTIDE SEQUENCE [LARGE SCALE GENOMIC DNA]</scope>
    <source>
        <strain evidence="7 8">IBRC-M 10780</strain>
    </source>
</reference>
<name>A0A1I0G987_9BACI</name>
<dbReference type="InterPro" id="IPR043129">
    <property type="entry name" value="ATPase_NBD"/>
</dbReference>
<dbReference type="GO" id="GO:0015937">
    <property type="term" value="P:coenzyme A biosynthetic process"/>
    <property type="evidence" value="ECO:0007669"/>
    <property type="project" value="UniProtKB-KW"/>
</dbReference>
<dbReference type="CDD" id="cd24085">
    <property type="entry name" value="ASKHA_NBD_PanK-II_bac"/>
    <property type="match status" value="1"/>
</dbReference>
<keyword evidence="5" id="KW-0067">ATP-binding</keyword>
<dbReference type="InterPro" id="IPR004567">
    <property type="entry name" value="Type_II_PanK"/>
</dbReference>
<evidence type="ECO:0000313" key="8">
    <source>
        <dbReference type="Proteomes" id="UP000198618"/>
    </source>
</evidence>
<dbReference type="SUPFAM" id="SSF53067">
    <property type="entry name" value="Actin-like ATPase domain"/>
    <property type="match status" value="1"/>
</dbReference>
<dbReference type="Proteomes" id="UP000198618">
    <property type="component" value="Unassembled WGS sequence"/>
</dbReference>